<dbReference type="PANTHER" id="PTHR33353">
    <property type="entry name" value="PUTATIVE (AFU_ORTHOLOGUE AFUA_1G12560)-RELATED"/>
    <property type="match status" value="1"/>
</dbReference>
<dbReference type="InterPro" id="IPR049892">
    <property type="entry name" value="AA9"/>
</dbReference>
<comment type="similarity">
    <text evidence="13">Belongs to the polysaccharide monooxygenase AA9 family.</text>
</comment>
<evidence type="ECO:0000259" key="17">
    <source>
        <dbReference type="Pfam" id="PF03443"/>
    </source>
</evidence>
<dbReference type="Proteomes" id="UP000799444">
    <property type="component" value="Unassembled WGS sequence"/>
</dbReference>
<keyword evidence="4" id="KW-0479">Metal-binding</keyword>
<dbReference type="GO" id="GO:0030245">
    <property type="term" value="P:cellulose catabolic process"/>
    <property type="evidence" value="ECO:0007669"/>
    <property type="project" value="UniProtKB-KW"/>
</dbReference>
<comment type="subcellular location">
    <subcellularLocation>
        <location evidence="2">Secreted</location>
    </subcellularLocation>
</comment>
<dbReference type="PANTHER" id="PTHR33353:SF10">
    <property type="entry name" value="ENDO-BETA-1,4-GLUCANASE D"/>
    <property type="match status" value="1"/>
</dbReference>
<evidence type="ECO:0000256" key="2">
    <source>
        <dbReference type="ARBA" id="ARBA00004613"/>
    </source>
</evidence>
<proteinExistence type="inferred from homology"/>
<evidence type="ECO:0000256" key="9">
    <source>
        <dbReference type="ARBA" id="ARBA00023033"/>
    </source>
</evidence>
<dbReference type="EC" id="1.14.99.56" evidence="15"/>
<dbReference type="GO" id="GO:0004497">
    <property type="term" value="F:monooxygenase activity"/>
    <property type="evidence" value="ECO:0007669"/>
    <property type="project" value="UniProtKB-KW"/>
</dbReference>
<evidence type="ECO:0000256" key="11">
    <source>
        <dbReference type="ARBA" id="ARBA00023277"/>
    </source>
</evidence>
<evidence type="ECO:0000313" key="18">
    <source>
        <dbReference type="EMBL" id="KAF2727728.1"/>
    </source>
</evidence>
<keyword evidence="19" id="KW-1185">Reference proteome</keyword>
<keyword evidence="5 16" id="KW-0732">Signal</keyword>
<feature type="chain" id="PRO_5040507813" description="lytic cellulose monooxygenase (C4-dehydrogenating)" evidence="16">
    <location>
        <begin position="22"/>
        <end position="254"/>
    </location>
</feature>
<reference evidence="18" key="1">
    <citation type="journal article" date="2020" name="Stud. Mycol.">
        <title>101 Dothideomycetes genomes: a test case for predicting lifestyles and emergence of pathogens.</title>
        <authorList>
            <person name="Haridas S."/>
            <person name="Albert R."/>
            <person name="Binder M."/>
            <person name="Bloem J."/>
            <person name="Labutti K."/>
            <person name="Salamov A."/>
            <person name="Andreopoulos B."/>
            <person name="Baker S."/>
            <person name="Barry K."/>
            <person name="Bills G."/>
            <person name="Bluhm B."/>
            <person name="Cannon C."/>
            <person name="Castanera R."/>
            <person name="Culley D."/>
            <person name="Daum C."/>
            <person name="Ezra D."/>
            <person name="Gonzalez J."/>
            <person name="Henrissat B."/>
            <person name="Kuo A."/>
            <person name="Liang C."/>
            <person name="Lipzen A."/>
            <person name="Lutzoni F."/>
            <person name="Magnuson J."/>
            <person name="Mondo S."/>
            <person name="Nolan M."/>
            <person name="Ohm R."/>
            <person name="Pangilinan J."/>
            <person name="Park H.-J."/>
            <person name="Ramirez L."/>
            <person name="Alfaro M."/>
            <person name="Sun H."/>
            <person name="Tritt A."/>
            <person name="Yoshinaga Y."/>
            <person name="Zwiers L.-H."/>
            <person name="Turgeon B."/>
            <person name="Goodwin S."/>
            <person name="Spatafora J."/>
            <person name="Crous P."/>
            <person name="Grigoriev I."/>
        </authorList>
    </citation>
    <scope>NUCLEOTIDE SEQUENCE</scope>
    <source>
        <strain evidence="18">CBS 125425</strain>
    </source>
</reference>
<dbReference type="AlphaFoldDB" id="A0A9P4QI41"/>
<evidence type="ECO:0000256" key="8">
    <source>
        <dbReference type="ARBA" id="ARBA00023008"/>
    </source>
</evidence>
<keyword evidence="7" id="KW-0560">Oxidoreductase</keyword>
<evidence type="ECO:0000256" key="13">
    <source>
        <dbReference type="ARBA" id="ARBA00044502"/>
    </source>
</evidence>
<evidence type="ECO:0000256" key="3">
    <source>
        <dbReference type="ARBA" id="ARBA00022525"/>
    </source>
</evidence>
<dbReference type="OrthoDB" id="4849160at2759"/>
<evidence type="ECO:0000256" key="1">
    <source>
        <dbReference type="ARBA" id="ARBA00001973"/>
    </source>
</evidence>
<evidence type="ECO:0000256" key="4">
    <source>
        <dbReference type="ARBA" id="ARBA00022723"/>
    </source>
</evidence>
<comment type="cofactor">
    <cofactor evidence="1">
        <name>Cu(2+)</name>
        <dbReference type="ChEBI" id="CHEBI:29036"/>
    </cofactor>
</comment>
<evidence type="ECO:0000313" key="19">
    <source>
        <dbReference type="Proteomes" id="UP000799444"/>
    </source>
</evidence>
<evidence type="ECO:0000256" key="14">
    <source>
        <dbReference type="ARBA" id="ARBA00045077"/>
    </source>
</evidence>
<feature type="domain" description="Auxiliary Activity family 9 catalytic" evidence="17">
    <location>
        <begin position="22"/>
        <end position="241"/>
    </location>
</feature>
<keyword evidence="9" id="KW-0503">Monooxygenase</keyword>
<keyword evidence="8" id="KW-0186">Copper</keyword>
<evidence type="ECO:0000256" key="16">
    <source>
        <dbReference type="SAM" id="SignalP"/>
    </source>
</evidence>
<name>A0A9P4QI41_9PLEO</name>
<dbReference type="Pfam" id="PF03443">
    <property type="entry name" value="AA9"/>
    <property type="match status" value="1"/>
</dbReference>
<dbReference type="InterPro" id="IPR005103">
    <property type="entry name" value="AA9_LPMO"/>
</dbReference>
<keyword evidence="6" id="KW-0136">Cellulose degradation</keyword>
<gene>
    <name evidence="18" type="ORF">EJ04DRAFT_570118</name>
</gene>
<protein>
    <recommendedName>
        <fullName evidence="15">lytic cellulose monooxygenase (C4-dehydrogenating)</fullName>
        <ecNumber evidence="15">1.14.99.56</ecNumber>
    </recommendedName>
</protein>
<evidence type="ECO:0000256" key="10">
    <source>
        <dbReference type="ARBA" id="ARBA00023157"/>
    </source>
</evidence>
<organism evidence="18 19">
    <name type="scientific">Polyplosphaeria fusca</name>
    <dbReference type="NCBI Taxonomy" id="682080"/>
    <lineage>
        <taxon>Eukaryota</taxon>
        <taxon>Fungi</taxon>
        <taxon>Dikarya</taxon>
        <taxon>Ascomycota</taxon>
        <taxon>Pezizomycotina</taxon>
        <taxon>Dothideomycetes</taxon>
        <taxon>Pleosporomycetidae</taxon>
        <taxon>Pleosporales</taxon>
        <taxon>Tetraplosphaeriaceae</taxon>
        <taxon>Polyplosphaeria</taxon>
    </lineage>
</organism>
<keyword evidence="10" id="KW-1015">Disulfide bond</keyword>
<evidence type="ECO:0000256" key="6">
    <source>
        <dbReference type="ARBA" id="ARBA00023001"/>
    </source>
</evidence>
<keyword evidence="3" id="KW-0964">Secreted</keyword>
<dbReference type="CDD" id="cd21175">
    <property type="entry name" value="LPMO_AA9"/>
    <property type="match status" value="1"/>
</dbReference>
<comment type="caution">
    <text evidence="18">The sequence shown here is derived from an EMBL/GenBank/DDBJ whole genome shotgun (WGS) entry which is preliminary data.</text>
</comment>
<keyword evidence="11" id="KW-0119">Carbohydrate metabolism</keyword>
<evidence type="ECO:0000256" key="7">
    <source>
        <dbReference type="ARBA" id="ARBA00023002"/>
    </source>
</evidence>
<evidence type="ECO:0000256" key="5">
    <source>
        <dbReference type="ARBA" id="ARBA00022729"/>
    </source>
</evidence>
<keyword evidence="18" id="KW-0378">Hydrolase</keyword>
<accession>A0A9P4QI41</accession>
<evidence type="ECO:0000256" key="12">
    <source>
        <dbReference type="ARBA" id="ARBA00023326"/>
    </source>
</evidence>
<dbReference type="Gene3D" id="2.70.50.70">
    <property type="match status" value="1"/>
</dbReference>
<dbReference type="GO" id="GO:0016787">
    <property type="term" value="F:hydrolase activity"/>
    <property type="evidence" value="ECO:0007669"/>
    <property type="project" value="UniProtKB-KW"/>
</dbReference>
<sequence length="254" mass="27013">MRSITLTALGTILTAVNTVSAHGWIDVWSISGQNYAGFNPTAAPWVPDQGTIAWPAWNDDTGPVYSKNVGSPDIICSINSTNAKIYANSIAAGSTIDMHWTVWPDSHHGPIMSYLAACNIDCATVDKLQLKWFKIAELGQTALGVGGGKAGAWADDILRSGTGAWNVTIPASIKAGNYVLRNEIIALHSAYDVGAAQFYPQCANIKITGNGTATPSGIVGTSLYTENDPGIHYNIYNDESKPVYPMPGPKLWTG</sequence>
<keyword evidence="12" id="KW-0624">Polysaccharide degradation</keyword>
<dbReference type="EMBL" id="ML996315">
    <property type="protein sequence ID" value="KAF2727728.1"/>
    <property type="molecule type" value="Genomic_DNA"/>
</dbReference>
<evidence type="ECO:0000256" key="15">
    <source>
        <dbReference type="ARBA" id="ARBA00047174"/>
    </source>
</evidence>
<dbReference type="GO" id="GO:0046872">
    <property type="term" value="F:metal ion binding"/>
    <property type="evidence" value="ECO:0007669"/>
    <property type="project" value="UniProtKB-KW"/>
</dbReference>
<dbReference type="GO" id="GO:0005576">
    <property type="term" value="C:extracellular region"/>
    <property type="evidence" value="ECO:0007669"/>
    <property type="project" value="UniProtKB-SubCell"/>
</dbReference>
<feature type="signal peptide" evidence="16">
    <location>
        <begin position="1"/>
        <end position="21"/>
    </location>
</feature>
<comment type="catalytic activity">
    <reaction evidence="14">
        <text>[(1-&gt;4)-beta-D-glucosyl]n+m + reduced acceptor + O2 = 4-dehydro-beta-D-glucosyl-[(1-&gt;4)-beta-D-glucosyl]n-1 + [(1-&gt;4)-beta-D-glucosyl]m + acceptor + H2O.</text>
        <dbReference type="EC" id="1.14.99.56"/>
    </reaction>
</comment>